<name>A0ABQ9YZV7_9CRUS</name>
<evidence type="ECO:0000313" key="2">
    <source>
        <dbReference type="Proteomes" id="UP001234178"/>
    </source>
</evidence>
<comment type="caution">
    <text evidence="1">The sequence shown here is derived from an EMBL/GenBank/DDBJ whole genome shotgun (WGS) entry which is preliminary data.</text>
</comment>
<protein>
    <submittedName>
        <fullName evidence="1">Uncharacterized protein</fullName>
    </submittedName>
</protein>
<accession>A0ABQ9YZV7</accession>
<organism evidence="1 2">
    <name type="scientific">Daphnia magna</name>
    <dbReference type="NCBI Taxonomy" id="35525"/>
    <lineage>
        <taxon>Eukaryota</taxon>
        <taxon>Metazoa</taxon>
        <taxon>Ecdysozoa</taxon>
        <taxon>Arthropoda</taxon>
        <taxon>Crustacea</taxon>
        <taxon>Branchiopoda</taxon>
        <taxon>Diplostraca</taxon>
        <taxon>Cladocera</taxon>
        <taxon>Anomopoda</taxon>
        <taxon>Daphniidae</taxon>
        <taxon>Daphnia</taxon>
    </lineage>
</organism>
<reference evidence="1 2" key="1">
    <citation type="journal article" date="2023" name="Nucleic Acids Res.">
        <title>The hologenome of Daphnia magna reveals possible DNA methylation and microbiome-mediated evolution of the host genome.</title>
        <authorList>
            <person name="Chaturvedi A."/>
            <person name="Li X."/>
            <person name="Dhandapani V."/>
            <person name="Marshall H."/>
            <person name="Kissane S."/>
            <person name="Cuenca-Cambronero M."/>
            <person name="Asole G."/>
            <person name="Calvet F."/>
            <person name="Ruiz-Romero M."/>
            <person name="Marangio P."/>
            <person name="Guigo R."/>
            <person name="Rago D."/>
            <person name="Mirbahai L."/>
            <person name="Eastwood N."/>
            <person name="Colbourne J.K."/>
            <person name="Zhou J."/>
            <person name="Mallon E."/>
            <person name="Orsini L."/>
        </authorList>
    </citation>
    <scope>NUCLEOTIDE SEQUENCE [LARGE SCALE GENOMIC DNA]</scope>
    <source>
        <strain evidence="1">LRV0_1</strain>
    </source>
</reference>
<keyword evidence="2" id="KW-1185">Reference proteome</keyword>
<gene>
    <name evidence="1" type="ORF">OUZ56_011332</name>
</gene>
<proteinExistence type="predicted"/>
<sequence>MNYVRWNALERSVYRCFPSAFISHCSNFSHCLVLLDCGTQSPISPSISNCEDCENNILALDDVLQDDEIDSPENSAPL</sequence>
<evidence type="ECO:0000313" key="1">
    <source>
        <dbReference type="EMBL" id="KAK4006177.1"/>
    </source>
</evidence>
<dbReference type="EMBL" id="JAOYFB010000002">
    <property type="protein sequence ID" value="KAK4006177.1"/>
    <property type="molecule type" value="Genomic_DNA"/>
</dbReference>
<dbReference type="Proteomes" id="UP001234178">
    <property type="component" value="Unassembled WGS sequence"/>
</dbReference>